<organism evidence="3 4">
    <name type="scientific">Sphingomonas anseongensis</name>
    <dbReference type="NCBI Taxonomy" id="2908207"/>
    <lineage>
        <taxon>Bacteria</taxon>
        <taxon>Pseudomonadati</taxon>
        <taxon>Pseudomonadota</taxon>
        <taxon>Alphaproteobacteria</taxon>
        <taxon>Sphingomonadales</taxon>
        <taxon>Sphingomonadaceae</taxon>
        <taxon>Sphingomonas</taxon>
    </lineage>
</organism>
<accession>A0ABT0RH69</accession>
<dbReference type="Gene3D" id="3.10.450.160">
    <property type="entry name" value="inner membrane protein cigr"/>
    <property type="match status" value="1"/>
</dbReference>
<evidence type="ECO:0000256" key="1">
    <source>
        <dbReference type="SAM" id="MobiDB-lite"/>
    </source>
</evidence>
<dbReference type="Proteomes" id="UP001165343">
    <property type="component" value="Unassembled WGS sequence"/>
</dbReference>
<feature type="chain" id="PRO_5045484107" evidence="2">
    <location>
        <begin position="21"/>
        <end position="291"/>
    </location>
</feature>
<comment type="caution">
    <text evidence="3">The sequence shown here is derived from an EMBL/GenBank/DDBJ whole genome shotgun (WGS) entry which is preliminary data.</text>
</comment>
<name>A0ABT0RH69_9SPHN</name>
<feature type="signal peptide" evidence="2">
    <location>
        <begin position="1"/>
        <end position="20"/>
    </location>
</feature>
<evidence type="ECO:0000313" key="3">
    <source>
        <dbReference type="EMBL" id="MCL6679586.1"/>
    </source>
</evidence>
<protein>
    <submittedName>
        <fullName evidence="3">RcnB family protein</fullName>
    </submittedName>
</protein>
<feature type="compositionally biased region" description="Basic and acidic residues" evidence="1">
    <location>
        <begin position="102"/>
        <end position="118"/>
    </location>
</feature>
<dbReference type="EMBL" id="JAMGBC010000001">
    <property type="protein sequence ID" value="MCL6679586.1"/>
    <property type="molecule type" value="Genomic_DNA"/>
</dbReference>
<proteinExistence type="predicted"/>
<gene>
    <name evidence="3" type="ORF">LZ519_09715</name>
</gene>
<dbReference type="InterPro" id="IPR024572">
    <property type="entry name" value="RcnB"/>
</dbReference>
<feature type="compositionally biased region" description="Basic and acidic residues" evidence="1">
    <location>
        <begin position="152"/>
        <end position="172"/>
    </location>
</feature>
<dbReference type="Pfam" id="PF11776">
    <property type="entry name" value="RcnB"/>
    <property type="match status" value="1"/>
</dbReference>
<evidence type="ECO:0000256" key="2">
    <source>
        <dbReference type="SAM" id="SignalP"/>
    </source>
</evidence>
<keyword evidence="2" id="KW-0732">Signal</keyword>
<reference evidence="3" key="1">
    <citation type="submission" date="2022-05" db="EMBL/GenBank/DDBJ databases">
        <authorList>
            <person name="Jo J.-H."/>
            <person name="Im W.-T."/>
        </authorList>
    </citation>
    <scope>NUCLEOTIDE SEQUENCE</scope>
    <source>
        <strain evidence="3">RG327</strain>
    </source>
</reference>
<dbReference type="RefSeq" id="WP_249868474.1">
    <property type="nucleotide sequence ID" value="NZ_JAMGBC010000001.1"/>
</dbReference>
<sequence length="291" mass="34835">MRKILLTMLLAGTAFSPALGQRTARDDWSGPRHDRSAEQSQSREERAQIREERSQAREERSQAREQVRAEHAERVEPRNVTVRDRPVEVSQMPADVQARRAQLKEQVRARADDGERVSRNVNGRGRPTLPGSEGDRVSNAQRDQFGDAVQQRVDRRADRHRVRAPEGARPDRPAPLPQTALHRDRRDRDHHWRTDWRKDHRHDWRNHRRHHRSLFHLGFYFDPFGWRYQRFNIGWRLWPSYYGSNYWLNDPSMYALPYAPYPYRWVRYWNDAVLVDTFTGEVVDVIHDFFW</sequence>
<feature type="region of interest" description="Disordered" evidence="1">
    <location>
        <begin position="21"/>
        <end position="187"/>
    </location>
</feature>
<feature type="compositionally biased region" description="Basic and acidic residues" evidence="1">
    <location>
        <begin position="23"/>
        <end position="87"/>
    </location>
</feature>
<keyword evidence="4" id="KW-1185">Reference proteome</keyword>
<evidence type="ECO:0000313" key="4">
    <source>
        <dbReference type="Proteomes" id="UP001165343"/>
    </source>
</evidence>